<dbReference type="Gene3D" id="3.30.70.3490">
    <property type="match status" value="1"/>
</dbReference>
<dbReference type="Gene3D" id="1.10.287.2720">
    <property type="match status" value="1"/>
</dbReference>
<dbReference type="GO" id="GO:0016020">
    <property type="term" value="C:membrane"/>
    <property type="evidence" value="ECO:0007669"/>
    <property type="project" value="TreeGrafter"/>
</dbReference>
<dbReference type="EMBL" id="BSXU01001872">
    <property type="protein sequence ID" value="GMG31896.1"/>
    <property type="molecule type" value="Genomic_DNA"/>
</dbReference>
<comment type="similarity">
    <text evidence="1 2">Belongs to the OSBP family.</text>
</comment>
<dbReference type="Pfam" id="PF01237">
    <property type="entry name" value="Oxysterol_BP"/>
    <property type="match status" value="1"/>
</dbReference>
<dbReference type="PROSITE" id="PS01013">
    <property type="entry name" value="OSBP"/>
    <property type="match status" value="1"/>
</dbReference>
<dbReference type="PANTHER" id="PTHR10972">
    <property type="entry name" value="OXYSTEROL-BINDING PROTEIN-RELATED"/>
    <property type="match status" value="1"/>
</dbReference>
<sequence>MSGSSSWTSFVKSLASYNGDLASLTAPPFILAPTSLAEYSQYWAEYTELLVAPTQIKTVGEDKEPVELQRMLAVIRWYLATLKSQYTSRASTLGSEKKPLNPFLGELFVGKWVDESDDGHIGETDLAIEQVSHHPPITAYGIENKKNNIVLQGYNRIKASMSATGSLNVRQFGHSILEFKDLNEQYLVTLPHLHLEGLLVAAPFIELEQKSYIQSSAGYYATIEFTGRGYFYGKKNSFKAKVYKSYEDSLKKGKELYTITGQWSGASNIAKGSSSPTSSDPLFVDISKQKAQTLQVKPIEKQHELESRRAWAKVAEGIKTGDMNVIHAEKSKIENAQRELRLKEKEAGTTWQNRWYEQVDYSKLPEDHDAFVKLAKLANLSIKNVPSSTLKGDSKEDGVTDETHWRFNRAKFDKETEVLI</sequence>
<organism evidence="3 4">
    <name type="scientific">Ambrosiozyma monospora</name>
    <name type="common">Yeast</name>
    <name type="synonym">Endomycopsis monosporus</name>
    <dbReference type="NCBI Taxonomy" id="43982"/>
    <lineage>
        <taxon>Eukaryota</taxon>
        <taxon>Fungi</taxon>
        <taxon>Dikarya</taxon>
        <taxon>Ascomycota</taxon>
        <taxon>Saccharomycotina</taxon>
        <taxon>Pichiomycetes</taxon>
        <taxon>Pichiales</taxon>
        <taxon>Pichiaceae</taxon>
        <taxon>Ambrosiozyma</taxon>
    </lineage>
</organism>
<dbReference type="GO" id="GO:0120009">
    <property type="term" value="P:intermembrane lipid transfer"/>
    <property type="evidence" value="ECO:0007669"/>
    <property type="project" value="UniProtKB-ARBA"/>
</dbReference>
<evidence type="ECO:0000313" key="3">
    <source>
        <dbReference type="EMBL" id="GMG31896.1"/>
    </source>
</evidence>
<dbReference type="OrthoDB" id="14833at2759"/>
<evidence type="ECO:0000256" key="2">
    <source>
        <dbReference type="RuleBase" id="RU003844"/>
    </source>
</evidence>
<accession>A0A9W6YXM7</accession>
<evidence type="ECO:0000256" key="1">
    <source>
        <dbReference type="ARBA" id="ARBA00008842"/>
    </source>
</evidence>
<dbReference type="FunFam" id="2.40.160.120:FF:000010">
    <property type="entry name" value="Oxysterol-binding protein homolog 4"/>
    <property type="match status" value="1"/>
</dbReference>
<gene>
    <name evidence="3" type="ORF">Amon01_000406000</name>
</gene>
<dbReference type="Gene3D" id="6.10.250.1430">
    <property type="match status" value="1"/>
</dbReference>
<keyword evidence="4" id="KW-1185">Reference proteome</keyword>
<dbReference type="SUPFAM" id="SSF144000">
    <property type="entry name" value="Oxysterol-binding protein-like"/>
    <property type="match status" value="1"/>
</dbReference>
<dbReference type="PANTHER" id="PTHR10972:SF184">
    <property type="entry name" value="OXYSTEROL-BINDING PROTEIN HOMOLOG 4-RELATED"/>
    <property type="match status" value="1"/>
</dbReference>
<dbReference type="Gene3D" id="2.40.160.120">
    <property type="match status" value="1"/>
</dbReference>
<dbReference type="GO" id="GO:0005829">
    <property type="term" value="C:cytosol"/>
    <property type="evidence" value="ECO:0007669"/>
    <property type="project" value="TreeGrafter"/>
</dbReference>
<dbReference type="AlphaFoldDB" id="A0A9W6YXM7"/>
<protein>
    <submittedName>
        <fullName evidence="3">Unnamed protein product</fullName>
    </submittedName>
</protein>
<evidence type="ECO:0000313" key="4">
    <source>
        <dbReference type="Proteomes" id="UP001165063"/>
    </source>
</evidence>
<reference evidence="3" key="1">
    <citation type="submission" date="2023-04" db="EMBL/GenBank/DDBJ databases">
        <title>Ambrosiozyma monospora NBRC 1965.</title>
        <authorList>
            <person name="Ichikawa N."/>
            <person name="Sato H."/>
            <person name="Tonouchi N."/>
        </authorList>
    </citation>
    <scope>NUCLEOTIDE SEQUENCE</scope>
    <source>
        <strain evidence="3">NBRC 1965</strain>
    </source>
</reference>
<dbReference type="InterPro" id="IPR000648">
    <property type="entry name" value="Oxysterol-bd"/>
</dbReference>
<proteinExistence type="inferred from homology"/>
<dbReference type="Proteomes" id="UP001165063">
    <property type="component" value="Unassembled WGS sequence"/>
</dbReference>
<comment type="caution">
    <text evidence="3">The sequence shown here is derived from an EMBL/GenBank/DDBJ whole genome shotgun (WGS) entry which is preliminary data.</text>
</comment>
<name>A0A9W6YXM7_AMBMO</name>
<dbReference type="GO" id="GO:0008142">
    <property type="term" value="F:oxysterol binding"/>
    <property type="evidence" value="ECO:0007669"/>
    <property type="project" value="TreeGrafter"/>
</dbReference>
<dbReference type="InterPro" id="IPR037239">
    <property type="entry name" value="OSBP_sf"/>
</dbReference>
<dbReference type="InterPro" id="IPR018494">
    <property type="entry name" value="Oxysterol-bd_CS"/>
</dbReference>